<feature type="transmembrane region" description="Helical" evidence="1">
    <location>
        <begin position="251"/>
        <end position="275"/>
    </location>
</feature>
<dbReference type="EMBL" id="CAJVCH010253143">
    <property type="protein sequence ID" value="CAG7733657.1"/>
    <property type="molecule type" value="Genomic_DNA"/>
</dbReference>
<keyword evidence="1" id="KW-0472">Membrane</keyword>
<reference evidence="2" key="1">
    <citation type="submission" date="2021-06" db="EMBL/GenBank/DDBJ databases">
        <authorList>
            <person name="Hodson N. C."/>
            <person name="Mongue J. A."/>
            <person name="Jaron S. K."/>
        </authorList>
    </citation>
    <scope>NUCLEOTIDE SEQUENCE</scope>
</reference>
<comment type="caution">
    <text evidence="2">The sequence shown here is derived from an EMBL/GenBank/DDBJ whole genome shotgun (WGS) entry which is preliminary data.</text>
</comment>
<dbReference type="AlphaFoldDB" id="A0A8J2KC99"/>
<organism evidence="2 3">
    <name type="scientific">Allacma fusca</name>
    <dbReference type="NCBI Taxonomy" id="39272"/>
    <lineage>
        <taxon>Eukaryota</taxon>
        <taxon>Metazoa</taxon>
        <taxon>Ecdysozoa</taxon>
        <taxon>Arthropoda</taxon>
        <taxon>Hexapoda</taxon>
        <taxon>Collembola</taxon>
        <taxon>Symphypleona</taxon>
        <taxon>Sminthuridae</taxon>
        <taxon>Allacma</taxon>
    </lineage>
</organism>
<keyword evidence="3" id="KW-1185">Reference proteome</keyword>
<name>A0A8J2KC99_9HEXA</name>
<feature type="transmembrane region" description="Helical" evidence="1">
    <location>
        <begin position="89"/>
        <end position="110"/>
    </location>
</feature>
<gene>
    <name evidence="2" type="ORF">AFUS01_LOCUS22087</name>
</gene>
<protein>
    <submittedName>
        <fullName evidence="2">Uncharacterized protein</fullName>
    </submittedName>
</protein>
<sequence>MEGKSEKTPGKETAKSYQLIEIYIKIAVIINAVPFHYNQQTQQLSLDKRSLKYRIWIVLMFLGMILELSQVTREMIRAGLDDNTSRGEWALIFFIFLSWYLVSLLHYNALTNGNDMATYHNQVVSIRNQFGEKNLPPTSDHKMVRIHMITSMSQCFVQCLMVAAEGTRNQYIYSNVSPQYRYWLTAIIWAMYACYRVSSNFLCGCFSVFAGIFHVQTCNQILQYRNDQNESSMAALKSYRLLQILCRQYNVAYATIFIPQITIFASLNIILGLFGTLRFYDTMVPNLYMNFPLMAVMILLLTFTFYPNNATVKEASEVEPRRLLIASTCLERGRREMLKNRWNTKSPKVDFNSEAGHITLGGENKISTTTDNFREKNTQGRKFIRCIARSCPFVALLPKVLDTICGTNPKEFIYLSDKVKLEMGHFFNVILFWMVTSAGFTQGEQQSRQVKDTAVD</sequence>
<evidence type="ECO:0000256" key="1">
    <source>
        <dbReference type="SAM" id="Phobius"/>
    </source>
</evidence>
<evidence type="ECO:0000313" key="3">
    <source>
        <dbReference type="Proteomes" id="UP000708208"/>
    </source>
</evidence>
<accession>A0A8J2KC99</accession>
<keyword evidence="1" id="KW-0812">Transmembrane</keyword>
<feature type="transmembrane region" description="Helical" evidence="1">
    <location>
        <begin position="53"/>
        <end position="69"/>
    </location>
</feature>
<feature type="transmembrane region" description="Helical" evidence="1">
    <location>
        <begin position="287"/>
        <end position="306"/>
    </location>
</feature>
<proteinExistence type="predicted"/>
<keyword evidence="1" id="KW-1133">Transmembrane helix</keyword>
<dbReference type="Proteomes" id="UP000708208">
    <property type="component" value="Unassembled WGS sequence"/>
</dbReference>
<evidence type="ECO:0000313" key="2">
    <source>
        <dbReference type="EMBL" id="CAG7733657.1"/>
    </source>
</evidence>